<protein>
    <recommendedName>
        <fullName evidence="3">HTH araC/xylS-type domain-containing protein</fullName>
    </recommendedName>
</protein>
<gene>
    <name evidence="1" type="ORF">K1X11_010700</name>
</gene>
<accession>A0ABZ1CDY7</accession>
<dbReference type="EMBL" id="CP139781">
    <property type="protein sequence ID" value="WRQ89875.1"/>
    <property type="molecule type" value="Genomic_DNA"/>
</dbReference>
<evidence type="ECO:0000313" key="1">
    <source>
        <dbReference type="EMBL" id="WRQ89875.1"/>
    </source>
</evidence>
<evidence type="ECO:0000313" key="2">
    <source>
        <dbReference type="Proteomes" id="UP000738431"/>
    </source>
</evidence>
<reference evidence="1 2" key="2">
    <citation type="submission" date="2023-12" db="EMBL/GenBank/DDBJ databases">
        <title>Description of an unclassified Opitutus bacterium of Verrucomicrobiota.</title>
        <authorList>
            <person name="Zhang D.-F."/>
        </authorList>
    </citation>
    <scope>NUCLEOTIDE SEQUENCE [LARGE SCALE GENOMIC DNA]</scope>
    <source>
        <strain evidence="1 2">WL0086</strain>
    </source>
</reference>
<organism evidence="1 2">
    <name type="scientific">Actomonas aquatica</name>
    <dbReference type="NCBI Taxonomy" id="2866162"/>
    <lineage>
        <taxon>Bacteria</taxon>
        <taxon>Pseudomonadati</taxon>
        <taxon>Verrucomicrobiota</taxon>
        <taxon>Opitutia</taxon>
        <taxon>Opitutales</taxon>
        <taxon>Opitutaceae</taxon>
        <taxon>Actomonas</taxon>
    </lineage>
</organism>
<evidence type="ECO:0008006" key="3">
    <source>
        <dbReference type="Google" id="ProtNLM"/>
    </source>
</evidence>
<reference evidence="1 2" key="1">
    <citation type="submission" date="2021-08" db="EMBL/GenBank/DDBJ databases">
        <authorList>
            <person name="Zhang D."/>
            <person name="Zhang A."/>
            <person name="Wang L."/>
        </authorList>
    </citation>
    <scope>NUCLEOTIDE SEQUENCE [LARGE SCALE GENOMIC DNA]</scope>
    <source>
        <strain evidence="1 2">WL0086</strain>
    </source>
</reference>
<dbReference type="Proteomes" id="UP000738431">
    <property type="component" value="Chromosome"/>
</dbReference>
<sequence length="111" mass="13395">MATSFSNFAQRFCAQNHIDPSRFPAAIVRRSLHWPSRWFGWFAVRLKPDYFEADLELATYCGQQAASRDFESELQEFRYDTRNHGLWRGRLRQRVSTRRLRRLFYHTMSTD</sequence>
<keyword evidence="2" id="KW-1185">Reference proteome</keyword>
<name>A0ABZ1CDY7_9BACT</name>
<dbReference type="RefSeq" id="WP_221032332.1">
    <property type="nucleotide sequence ID" value="NZ_CP139781.1"/>
</dbReference>
<proteinExistence type="predicted"/>